<dbReference type="InterPro" id="IPR037171">
    <property type="entry name" value="NagB/RpiA_transferase-like"/>
</dbReference>
<dbReference type="Proteomes" id="UP000765160">
    <property type="component" value="Unassembled WGS sequence"/>
</dbReference>
<organism evidence="9 10">
    <name type="scientific">Falsiroseomonas frigidaquae</name>
    <dbReference type="NCBI Taxonomy" id="487318"/>
    <lineage>
        <taxon>Bacteria</taxon>
        <taxon>Pseudomonadati</taxon>
        <taxon>Pseudomonadota</taxon>
        <taxon>Alphaproteobacteria</taxon>
        <taxon>Acetobacterales</taxon>
        <taxon>Roseomonadaceae</taxon>
        <taxon>Falsiroseomonas</taxon>
    </lineage>
</organism>
<dbReference type="Gene3D" id="3.40.50.10420">
    <property type="entry name" value="NagB/RpiA/CoA transferase-like"/>
    <property type="match status" value="1"/>
</dbReference>
<dbReference type="PANTHER" id="PTHR47153">
    <property type="entry name" value="LACTATE UTILIZATION PROTEIN B"/>
    <property type="match status" value="1"/>
</dbReference>
<evidence type="ECO:0000256" key="1">
    <source>
        <dbReference type="ARBA" id="ARBA00022448"/>
    </source>
</evidence>
<keyword evidence="4" id="KW-0677">Repeat</keyword>
<dbReference type="Pfam" id="PF13183">
    <property type="entry name" value="Fer4_8"/>
    <property type="match status" value="1"/>
</dbReference>
<dbReference type="SUPFAM" id="SSF46548">
    <property type="entry name" value="alpha-helical ferredoxin"/>
    <property type="match status" value="1"/>
</dbReference>
<dbReference type="InterPro" id="IPR003741">
    <property type="entry name" value="LUD_dom"/>
</dbReference>
<keyword evidence="6" id="KW-0408">Iron</keyword>
<gene>
    <name evidence="9" type="ORF">HB662_12165</name>
</gene>
<evidence type="ECO:0000256" key="7">
    <source>
        <dbReference type="ARBA" id="ARBA00023014"/>
    </source>
</evidence>
<sequence length="481" mass="52724">MVHITSPAFKANAARALADAGLQKALDRSKGTSHGKRAAAVAALPEFERLRDIGRDIKNHTLANLDFYLEAYAAQVERAGGTVHWCSTADEARAAVLKICRDKGARTVTKGKSMISEELGINEHLEAHGIEPVETDLGEYILQIRKEPPSHIIGPAFHLNREDWESTFREIHTELPKDRVFHERSDIMAEARTKLRSRFLAADVGITGANFLIAETGSSVIVTNEGNGDLTQTLPKTHIVLASIEKVVPTLEDATSLLRLLARSATGQDFSVYTTFSTGIRREGDLDGPEDYHVVLIDNGRSNMIGTDFQEMLRCIRCAACMNHCPVYGVTGGHAYGWVYPGPMGSVLTPTLIGIDKAGNLPNASTFCGKCESVCPVKIPLPKLMRHWREREFERHLSPQSVRSGLAFWAWFAKRPGLYRMATKLGIGALSLLGRGKGKFTSLPLASGWTAGRDLPVPEPGGTFMARYKAQKAADQRAARR</sequence>
<proteinExistence type="predicted"/>
<accession>A0ABX1EZN6</accession>
<keyword evidence="1" id="KW-0813">Transport</keyword>
<dbReference type="InterPro" id="IPR004452">
    <property type="entry name" value="LutB/LldF"/>
</dbReference>
<evidence type="ECO:0000259" key="8">
    <source>
        <dbReference type="PROSITE" id="PS51379"/>
    </source>
</evidence>
<dbReference type="EMBL" id="JAAVTX010000003">
    <property type="protein sequence ID" value="NKE45534.1"/>
    <property type="molecule type" value="Genomic_DNA"/>
</dbReference>
<dbReference type="Gene3D" id="1.10.1060.10">
    <property type="entry name" value="Alpha-helical ferredoxin"/>
    <property type="match status" value="1"/>
</dbReference>
<name>A0ABX1EZN6_9PROT</name>
<dbReference type="InterPro" id="IPR017900">
    <property type="entry name" value="4Fe4S_Fe_S_CS"/>
</dbReference>
<dbReference type="Pfam" id="PF02589">
    <property type="entry name" value="LUD_dom"/>
    <property type="match status" value="1"/>
</dbReference>
<evidence type="ECO:0000313" key="10">
    <source>
        <dbReference type="Proteomes" id="UP000765160"/>
    </source>
</evidence>
<dbReference type="InterPro" id="IPR009051">
    <property type="entry name" value="Helical_ferredxn"/>
</dbReference>
<keyword evidence="10" id="KW-1185">Reference proteome</keyword>
<keyword evidence="5" id="KW-0249">Electron transport</keyword>
<evidence type="ECO:0000256" key="5">
    <source>
        <dbReference type="ARBA" id="ARBA00022982"/>
    </source>
</evidence>
<feature type="domain" description="4Fe-4S ferredoxin-type" evidence="8">
    <location>
        <begin position="303"/>
        <end position="335"/>
    </location>
</feature>
<evidence type="ECO:0000313" key="9">
    <source>
        <dbReference type="EMBL" id="NKE45534.1"/>
    </source>
</evidence>
<dbReference type="PROSITE" id="PS00198">
    <property type="entry name" value="4FE4S_FER_1"/>
    <property type="match status" value="1"/>
</dbReference>
<evidence type="ECO:0000256" key="6">
    <source>
        <dbReference type="ARBA" id="ARBA00023004"/>
    </source>
</evidence>
<evidence type="ECO:0000256" key="2">
    <source>
        <dbReference type="ARBA" id="ARBA00022485"/>
    </source>
</evidence>
<dbReference type="InterPro" id="IPR017896">
    <property type="entry name" value="4Fe4S_Fe-S-bd"/>
</dbReference>
<reference evidence="9 10" key="1">
    <citation type="submission" date="2020-03" db="EMBL/GenBank/DDBJ databases">
        <title>Roseomonas selenitidurans sp. nov. isolated from soil.</title>
        <authorList>
            <person name="Liu H."/>
        </authorList>
    </citation>
    <scope>NUCLEOTIDE SEQUENCE [LARGE SCALE GENOMIC DNA]</scope>
    <source>
        <strain evidence="9 10">JCM 15073</strain>
    </source>
</reference>
<evidence type="ECO:0000256" key="3">
    <source>
        <dbReference type="ARBA" id="ARBA00022723"/>
    </source>
</evidence>
<evidence type="ECO:0000256" key="4">
    <source>
        <dbReference type="ARBA" id="ARBA00022737"/>
    </source>
</evidence>
<comment type="caution">
    <text evidence="9">The sequence shown here is derived from an EMBL/GenBank/DDBJ whole genome shotgun (WGS) entry which is preliminary data.</text>
</comment>
<keyword evidence="7" id="KW-0411">Iron-sulfur</keyword>
<keyword evidence="3" id="KW-0479">Metal-binding</keyword>
<protein>
    <submittedName>
        <fullName evidence="9">Iron-sulfur cluster-binding protein</fullName>
    </submittedName>
</protein>
<dbReference type="PANTHER" id="PTHR47153:SF2">
    <property type="entry name" value="LACTATE UTILIZATION PROTEIN B"/>
    <property type="match status" value="1"/>
</dbReference>
<dbReference type="SUPFAM" id="SSF100950">
    <property type="entry name" value="NagB/RpiA/CoA transferase-like"/>
    <property type="match status" value="1"/>
</dbReference>
<dbReference type="RefSeq" id="WP_168049964.1">
    <property type="nucleotide sequence ID" value="NZ_JAATJR010000003.1"/>
</dbReference>
<keyword evidence="2" id="KW-0004">4Fe-4S</keyword>
<dbReference type="PROSITE" id="PS51379">
    <property type="entry name" value="4FE4S_FER_2"/>
    <property type="match status" value="1"/>
</dbReference>
<dbReference type="NCBIfam" id="TIGR00273">
    <property type="entry name" value="LutB/LldF family L-lactate oxidation iron-sulfur protein"/>
    <property type="match status" value="1"/>
</dbReference>
<dbReference type="InterPro" id="IPR024185">
    <property type="entry name" value="FTHF_cligase-like_sf"/>
</dbReference>